<dbReference type="AlphaFoldDB" id="A0A645A9N4"/>
<dbReference type="EMBL" id="VSSQ01012701">
    <property type="protein sequence ID" value="MPM49852.1"/>
    <property type="molecule type" value="Genomic_DNA"/>
</dbReference>
<proteinExistence type="predicted"/>
<keyword evidence="2" id="KW-1133">Transmembrane helix</keyword>
<keyword evidence="2" id="KW-0472">Membrane</keyword>
<feature type="transmembrane region" description="Helical" evidence="2">
    <location>
        <begin position="31"/>
        <end position="50"/>
    </location>
</feature>
<accession>A0A645A9N4</accession>
<evidence type="ECO:0000313" key="3">
    <source>
        <dbReference type="EMBL" id="MPM49852.1"/>
    </source>
</evidence>
<protein>
    <submittedName>
        <fullName evidence="3">Uncharacterized protein</fullName>
    </submittedName>
</protein>
<name>A0A645A9N4_9ZZZZ</name>
<evidence type="ECO:0000256" key="1">
    <source>
        <dbReference type="SAM" id="MobiDB-lite"/>
    </source>
</evidence>
<gene>
    <name evidence="3" type="ORF">SDC9_96585</name>
</gene>
<feature type="region of interest" description="Disordered" evidence="1">
    <location>
        <begin position="54"/>
        <end position="76"/>
    </location>
</feature>
<evidence type="ECO:0000256" key="2">
    <source>
        <dbReference type="SAM" id="Phobius"/>
    </source>
</evidence>
<organism evidence="3">
    <name type="scientific">bioreactor metagenome</name>
    <dbReference type="NCBI Taxonomy" id="1076179"/>
    <lineage>
        <taxon>unclassified sequences</taxon>
        <taxon>metagenomes</taxon>
        <taxon>ecological metagenomes</taxon>
    </lineage>
</organism>
<comment type="caution">
    <text evidence="3">The sequence shown here is derived from an EMBL/GenBank/DDBJ whole genome shotgun (WGS) entry which is preliminary data.</text>
</comment>
<feature type="compositionally biased region" description="Basic and acidic residues" evidence="1">
    <location>
        <begin position="55"/>
        <end position="65"/>
    </location>
</feature>
<reference evidence="3" key="1">
    <citation type="submission" date="2019-08" db="EMBL/GenBank/DDBJ databases">
        <authorList>
            <person name="Kucharzyk K."/>
            <person name="Murdoch R.W."/>
            <person name="Higgins S."/>
            <person name="Loffler F."/>
        </authorList>
    </citation>
    <scope>NUCLEOTIDE SEQUENCE</scope>
</reference>
<keyword evidence="2" id="KW-0812">Transmembrane</keyword>
<sequence length="76" mass="8531">MRIFLLLILLAATYFIPQAFGATGEAAADTVRLASPIALLAIFLIAALFFKKKNKKEEHPAEQKARNYQAGRRKRK</sequence>